<protein>
    <submittedName>
        <fullName evidence="1">Uncharacterized protein</fullName>
    </submittedName>
</protein>
<evidence type="ECO:0000313" key="1">
    <source>
        <dbReference type="EMBL" id="KAG8370936.1"/>
    </source>
</evidence>
<name>A0AAV6WS59_9LAMI</name>
<gene>
    <name evidence="1" type="ORF">BUALT_Bualt13G0035100</name>
</gene>
<accession>A0AAV6WS59</accession>
<evidence type="ECO:0000313" key="2">
    <source>
        <dbReference type="Proteomes" id="UP000826271"/>
    </source>
</evidence>
<sequence>MPLLFSLKSDERNTPKISMLKLYAHQRRNHLQNQSSPAISAIKECTTILAKGTSGSAKVDTVALPEVVGQDLETSGPATPLPATCVSLLNSTRSGGKGIAATSPPASSLPLHAAIYDLSLRHPWVENIGTFNGII</sequence>
<organism evidence="1 2">
    <name type="scientific">Buddleja alternifolia</name>
    <dbReference type="NCBI Taxonomy" id="168488"/>
    <lineage>
        <taxon>Eukaryota</taxon>
        <taxon>Viridiplantae</taxon>
        <taxon>Streptophyta</taxon>
        <taxon>Embryophyta</taxon>
        <taxon>Tracheophyta</taxon>
        <taxon>Spermatophyta</taxon>
        <taxon>Magnoliopsida</taxon>
        <taxon>eudicotyledons</taxon>
        <taxon>Gunneridae</taxon>
        <taxon>Pentapetalae</taxon>
        <taxon>asterids</taxon>
        <taxon>lamiids</taxon>
        <taxon>Lamiales</taxon>
        <taxon>Scrophulariaceae</taxon>
        <taxon>Buddlejeae</taxon>
        <taxon>Buddleja</taxon>
    </lineage>
</organism>
<keyword evidence="2" id="KW-1185">Reference proteome</keyword>
<dbReference type="EMBL" id="WHWC01000013">
    <property type="protein sequence ID" value="KAG8370936.1"/>
    <property type="molecule type" value="Genomic_DNA"/>
</dbReference>
<comment type="caution">
    <text evidence="1">The sequence shown here is derived from an EMBL/GenBank/DDBJ whole genome shotgun (WGS) entry which is preliminary data.</text>
</comment>
<dbReference type="AlphaFoldDB" id="A0AAV6WS59"/>
<reference evidence="1" key="1">
    <citation type="submission" date="2019-10" db="EMBL/GenBank/DDBJ databases">
        <authorList>
            <person name="Zhang R."/>
            <person name="Pan Y."/>
            <person name="Wang J."/>
            <person name="Ma R."/>
            <person name="Yu S."/>
        </authorList>
    </citation>
    <scope>NUCLEOTIDE SEQUENCE</scope>
    <source>
        <strain evidence="1">LA-IB0</strain>
        <tissue evidence="1">Leaf</tissue>
    </source>
</reference>
<dbReference type="Proteomes" id="UP000826271">
    <property type="component" value="Unassembled WGS sequence"/>
</dbReference>
<proteinExistence type="predicted"/>